<accession>A0A0C3I1Y8</accession>
<evidence type="ECO:0008006" key="4">
    <source>
        <dbReference type="Google" id="ProtNLM"/>
    </source>
</evidence>
<dbReference type="InParanoid" id="A0A0C3I1Y8"/>
<feature type="signal peptide" evidence="1">
    <location>
        <begin position="1"/>
        <end position="20"/>
    </location>
</feature>
<keyword evidence="1" id="KW-0732">Signal</keyword>
<gene>
    <name evidence="2" type="ORF">OIDMADRAFT_16813</name>
</gene>
<name>A0A0C3I1Y8_OIDMZ</name>
<dbReference type="AlphaFoldDB" id="A0A0C3I1Y8"/>
<protein>
    <recommendedName>
        <fullName evidence="4">Secreted protein</fullName>
    </recommendedName>
</protein>
<keyword evidence="3" id="KW-1185">Reference proteome</keyword>
<organism evidence="2 3">
    <name type="scientific">Oidiodendron maius (strain Zn)</name>
    <dbReference type="NCBI Taxonomy" id="913774"/>
    <lineage>
        <taxon>Eukaryota</taxon>
        <taxon>Fungi</taxon>
        <taxon>Dikarya</taxon>
        <taxon>Ascomycota</taxon>
        <taxon>Pezizomycotina</taxon>
        <taxon>Leotiomycetes</taxon>
        <taxon>Leotiomycetes incertae sedis</taxon>
        <taxon>Myxotrichaceae</taxon>
        <taxon>Oidiodendron</taxon>
    </lineage>
</organism>
<feature type="chain" id="PRO_5002178753" description="Secreted protein" evidence="1">
    <location>
        <begin position="21"/>
        <end position="118"/>
    </location>
</feature>
<dbReference type="Proteomes" id="UP000054321">
    <property type="component" value="Unassembled WGS sequence"/>
</dbReference>
<dbReference type="EMBL" id="KN832870">
    <property type="protein sequence ID" value="KIN09070.1"/>
    <property type="molecule type" value="Genomic_DNA"/>
</dbReference>
<reference evidence="2 3" key="1">
    <citation type="submission" date="2014-04" db="EMBL/GenBank/DDBJ databases">
        <authorList>
            <consortium name="DOE Joint Genome Institute"/>
            <person name="Kuo A."/>
            <person name="Martino E."/>
            <person name="Perotto S."/>
            <person name="Kohler A."/>
            <person name="Nagy L.G."/>
            <person name="Floudas D."/>
            <person name="Copeland A."/>
            <person name="Barry K.W."/>
            <person name="Cichocki N."/>
            <person name="Veneault-Fourrey C."/>
            <person name="LaButti K."/>
            <person name="Lindquist E.A."/>
            <person name="Lipzen A."/>
            <person name="Lundell T."/>
            <person name="Morin E."/>
            <person name="Murat C."/>
            <person name="Sun H."/>
            <person name="Tunlid A."/>
            <person name="Henrissat B."/>
            <person name="Grigoriev I.V."/>
            <person name="Hibbett D.S."/>
            <person name="Martin F."/>
            <person name="Nordberg H.P."/>
            <person name="Cantor M.N."/>
            <person name="Hua S.X."/>
        </authorList>
    </citation>
    <scope>NUCLEOTIDE SEQUENCE [LARGE SCALE GENOMIC DNA]</scope>
    <source>
        <strain evidence="2 3">Zn</strain>
    </source>
</reference>
<sequence>MVVILTKVLAVASLAVVVIANPYEFVVYQDGSCQGPVADQRVDRPVGSCTNFKVGGLFGAFILDEFNNQPGCSFKFWEDADCHGKATVQHSGISCTAIANKDGQFYLTNGARSVSISC</sequence>
<proteinExistence type="predicted"/>
<evidence type="ECO:0000313" key="2">
    <source>
        <dbReference type="EMBL" id="KIN09070.1"/>
    </source>
</evidence>
<reference evidence="3" key="2">
    <citation type="submission" date="2015-01" db="EMBL/GenBank/DDBJ databases">
        <title>Evolutionary Origins and Diversification of the Mycorrhizal Mutualists.</title>
        <authorList>
            <consortium name="DOE Joint Genome Institute"/>
            <consortium name="Mycorrhizal Genomics Consortium"/>
            <person name="Kohler A."/>
            <person name="Kuo A."/>
            <person name="Nagy L.G."/>
            <person name="Floudas D."/>
            <person name="Copeland A."/>
            <person name="Barry K.W."/>
            <person name="Cichocki N."/>
            <person name="Veneault-Fourrey C."/>
            <person name="LaButti K."/>
            <person name="Lindquist E.A."/>
            <person name="Lipzen A."/>
            <person name="Lundell T."/>
            <person name="Morin E."/>
            <person name="Murat C."/>
            <person name="Riley R."/>
            <person name="Ohm R."/>
            <person name="Sun H."/>
            <person name="Tunlid A."/>
            <person name="Henrissat B."/>
            <person name="Grigoriev I.V."/>
            <person name="Hibbett D.S."/>
            <person name="Martin F."/>
        </authorList>
    </citation>
    <scope>NUCLEOTIDE SEQUENCE [LARGE SCALE GENOMIC DNA]</scope>
    <source>
        <strain evidence="3">Zn</strain>
    </source>
</reference>
<evidence type="ECO:0000313" key="3">
    <source>
        <dbReference type="Proteomes" id="UP000054321"/>
    </source>
</evidence>
<dbReference type="HOGENOM" id="CLU_2074224_0_0_1"/>
<evidence type="ECO:0000256" key="1">
    <source>
        <dbReference type="SAM" id="SignalP"/>
    </source>
</evidence>
<dbReference type="OrthoDB" id="3433659at2759"/>